<keyword evidence="2 7" id="KW-0349">Heme</keyword>
<dbReference type="InterPro" id="IPR004852">
    <property type="entry name" value="Di-haem_cyt_c_peroxidsae"/>
</dbReference>
<dbReference type="Gene3D" id="1.10.760.10">
    <property type="entry name" value="Cytochrome c-like domain"/>
    <property type="match status" value="2"/>
</dbReference>
<dbReference type="SUPFAM" id="SSF46626">
    <property type="entry name" value="Cytochrome c"/>
    <property type="match status" value="2"/>
</dbReference>
<proteinExistence type="predicted"/>
<protein>
    <submittedName>
        <fullName evidence="10">Cytochrome C peroxidase</fullName>
    </submittedName>
</protein>
<dbReference type="GO" id="GO:0030313">
    <property type="term" value="C:cell envelope"/>
    <property type="evidence" value="ECO:0007669"/>
    <property type="project" value="UniProtKB-SubCell"/>
</dbReference>
<evidence type="ECO:0000313" key="11">
    <source>
        <dbReference type="Proteomes" id="UP000251692"/>
    </source>
</evidence>
<evidence type="ECO:0000313" key="10">
    <source>
        <dbReference type="EMBL" id="RAU83045.1"/>
    </source>
</evidence>
<evidence type="ECO:0000256" key="5">
    <source>
        <dbReference type="ARBA" id="ARBA00023002"/>
    </source>
</evidence>
<dbReference type="InterPro" id="IPR036909">
    <property type="entry name" value="Cyt_c-like_dom_sf"/>
</dbReference>
<evidence type="ECO:0000256" key="6">
    <source>
        <dbReference type="ARBA" id="ARBA00023004"/>
    </source>
</evidence>
<reference evidence="10 11" key="1">
    <citation type="submission" date="2018-06" db="EMBL/GenBank/DDBJ databases">
        <authorList>
            <person name="Liu Z.-W."/>
        </authorList>
    </citation>
    <scope>NUCLEOTIDE SEQUENCE [LARGE SCALE GENOMIC DNA]</scope>
    <source>
        <strain evidence="10 11">2b14</strain>
    </source>
</reference>
<accession>A0A364RFL2</accession>
<dbReference type="GO" id="GO:0004130">
    <property type="term" value="F:cytochrome-c peroxidase activity"/>
    <property type="evidence" value="ECO:0007669"/>
    <property type="project" value="TreeGrafter"/>
</dbReference>
<dbReference type="GO" id="GO:0046872">
    <property type="term" value="F:metal ion binding"/>
    <property type="evidence" value="ECO:0007669"/>
    <property type="project" value="UniProtKB-KW"/>
</dbReference>
<evidence type="ECO:0000256" key="7">
    <source>
        <dbReference type="PROSITE-ProRule" id="PRU00433"/>
    </source>
</evidence>
<dbReference type="Pfam" id="PF03150">
    <property type="entry name" value="CCP_MauG"/>
    <property type="match status" value="1"/>
</dbReference>
<dbReference type="GO" id="GO:0009055">
    <property type="term" value="F:electron transfer activity"/>
    <property type="evidence" value="ECO:0007669"/>
    <property type="project" value="InterPro"/>
</dbReference>
<dbReference type="InterPro" id="IPR038352">
    <property type="entry name" value="Imelysin_sf"/>
</dbReference>
<organism evidence="10 11">
    <name type="scientific">Pontibacter arcticus</name>
    <dbReference type="NCBI Taxonomy" id="2080288"/>
    <lineage>
        <taxon>Bacteria</taxon>
        <taxon>Pseudomonadati</taxon>
        <taxon>Bacteroidota</taxon>
        <taxon>Cytophagia</taxon>
        <taxon>Cytophagales</taxon>
        <taxon>Hymenobacteraceae</taxon>
        <taxon>Pontibacter</taxon>
    </lineage>
</organism>
<feature type="domain" description="Cytochrome c" evidence="9">
    <location>
        <begin position="294"/>
        <end position="429"/>
    </location>
</feature>
<keyword evidence="6 7" id="KW-0408">Iron</keyword>
<dbReference type="AlphaFoldDB" id="A0A364RFL2"/>
<evidence type="ECO:0000259" key="9">
    <source>
        <dbReference type="PROSITE" id="PS51007"/>
    </source>
</evidence>
<keyword evidence="3 7" id="KW-0479">Metal-binding</keyword>
<dbReference type="Proteomes" id="UP000251692">
    <property type="component" value="Unassembled WGS sequence"/>
</dbReference>
<dbReference type="PANTHER" id="PTHR30600:SF10">
    <property type="entry name" value="BLL6722 PROTEIN"/>
    <property type="match status" value="1"/>
</dbReference>
<evidence type="ECO:0000256" key="8">
    <source>
        <dbReference type="SAM" id="SignalP"/>
    </source>
</evidence>
<comment type="caution">
    <text evidence="10">The sequence shown here is derived from an EMBL/GenBank/DDBJ whole genome shotgun (WGS) entry which is preliminary data.</text>
</comment>
<dbReference type="PANTHER" id="PTHR30600">
    <property type="entry name" value="CYTOCHROME C PEROXIDASE-RELATED"/>
    <property type="match status" value="1"/>
</dbReference>
<dbReference type="EMBL" id="QMDV01000002">
    <property type="protein sequence ID" value="RAU83045.1"/>
    <property type="molecule type" value="Genomic_DNA"/>
</dbReference>
<comment type="subcellular location">
    <subcellularLocation>
        <location evidence="1">Cell envelope</location>
    </subcellularLocation>
</comment>
<keyword evidence="10" id="KW-0575">Peroxidase</keyword>
<evidence type="ECO:0000256" key="2">
    <source>
        <dbReference type="ARBA" id="ARBA00022617"/>
    </source>
</evidence>
<dbReference type="InterPro" id="IPR051395">
    <property type="entry name" value="Cytochrome_c_Peroxidase/MauG"/>
</dbReference>
<feature type="signal peptide" evidence="8">
    <location>
        <begin position="1"/>
        <end position="23"/>
    </location>
</feature>
<keyword evidence="11" id="KW-1185">Reference proteome</keyword>
<evidence type="ECO:0000256" key="1">
    <source>
        <dbReference type="ARBA" id="ARBA00004196"/>
    </source>
</evidence>
<keyword evidence="5" id="KW-0560">Oxidoreductase</keyword>
<keyword evidence="4 8" id="KW-0732">Signal</keyword>
<evidence type="ECO:0000256" key="4">
    <source>
        <dbReference type="ARBA" id="ARBA00022729"/>
    </source>
</evidence>
<feature type="chain" id="PRO_5016935169" evidence="8">
    <location>
        <begin position="24"/>
        <end position="596"/>
    </location>
</feature>
<gene>
    <name evidence="10" type="ORF">DP923_07375</name>
</gene>
<reference evidence="10 11" key="2">
    <citation type="submission" date="2018-07" db="EMBL/GenBank/DDBJ databases">
        <title>Pontibacter sp. 2b14 genomic sequence and assembly.</title>
        <authorList>
            <person name="Du Z.-J."/>
        </authorList>
    </citation>
    <scope>NUCLEOTIDE SEQUENCE [LARGE SCALE GENOMIC DNA]</scope>
    <source>
        <strain evidence="10 11">2b14</strain>
    </source>
</reference>
<dbReference type="GO" id="GO:0020037">
    <property type="term" value="F:heme binding"/>
    <property type="evidence" value="ECO:0007669"/>
    <property type="project" value="InterPro"/>
</dbReference>
<sequence>MKKFILTAAVLLNLILLCCTPDAPLTPSQKAKTYVLAEMDTLAHIAEHKLLRLASAGPSDSIRIAFAETRMAYKQVELFTEYYAPTASKELNGAALPEIEVEETKTFEPSGLQVIEEHLYPVYEESNRKELVREIKKFISILGRARNVLESTEFTEAHLLSACKQEIYRIMVLGMAGFDTPLAATGIQEASVALTAVKEVLSFFGENPELEKLLYEAIVYTSQQHNFDSFDRMAFIMRFANPITRSLTNWQTELNIPAADAQSVLNPIATTLFDQDAVNINYFAGSSEAQATPAKIKLGKMLFFDPVVAGGTRTCGTCHRPELAFTDGMPKSAAIEAGKVVQRNAPTLLYAGLQHAQFYDMRATSLESQAEAVILNKEEMHGSVTEAANRLNRQQNYLQAFQEAFPEIKAEVTPKHVMIALASYVRSLAPFNSRFDRHMRGEKELLSVEEVKGFNLFMGKAKCGTCHFMPVFNGTAAPAFNNTEGEVIGVLQNPNAALPKLDADEGRYVQNQLAELCYSFKTPTVRNIAKTAPYMHNGAYTGLEQVMDFYNKGGAAGMGLILENQTLPSDPLNLREDEIQAIIAFLQTLTDDTYAN</sequence>
<dbReference type="InterPro" id="IPR009056">
    <property type="entry name" value="Cyt_c-like_dom"/>
</dbReference>
<dbReference type="OrthoDB" id="9805202at2"/>
<name>A0A364RFL2_9BACT</name>
<dbReference type="PROSITE" id="PS51007">
    <property type="entry name" value="CYTC"/>
    <property type="match status" value="2"/>
</dbReference>
<dbReference type="Gene3D" id="1.20.1420.20">
    <property type="entry name" value="M75 peptidase, HXXE motif"/>
    <property type="match status" value="1"/>
</dbReference>
<feature type="domain" description="Cytochrome c" evidence="9">
    <location>
        <begin position="448"/>
        <end position="590"/>
    </location>
</feature>
<evidence type="ECO:0000256" key="3">
    <source>
        <dbReference type="ARBA" id="ARBA00022723"/>
    </source>
</evidence>